<dbReference type="SUPFAM" id="SSF53383">
    <property type="entry name" value="PLP-dependent transferases"/>
    <property type="match status" value="1"/>
</dbReference>
<evidence type="ECO:0000256" key="3">
    <source>
        <dbReference type="RuleBase" id="RU004508"/>
    </source>
</evidence>
<dbReference type="CDD" id="cd00616">
    <property type="entry name" value="AHBA_syn"/>
    <property type="match status" value="1"/>
</dbReference>
<dbReference type="PIRSF" id="PIRSF000390">
    <property type="entry name" value="PLP_StrS"/>
    <property type="match status" value="1"/>
</dbReference>
<dbReference type="PANTHER" id="PTHR30244">
    <property type="entry name" value="TRANSAMINASE"/>
    <property type="match status" value="1"/>
</dbReference>
<comment type="similarity">
    <text evidence="3">Belongs to the DegT/DnrJ/EryC1 family.</text>
</comment>
<evidence type="ECO:0000256" key="1">
    <source>
        <dbReference type="PIRSR" id="PIRSR000390-1"/>
    </source>
</evidence>
<comment type="caution">
    <text evidence="4">The sequence shown here is derived from an EMBL/GenBank/DDBJ whole genome shotgun (WGS) entry which is preliminary data.</text>
</comment>
<evidence type="ECO:0000256" key="2">
    <source>
        <dbReference type="PIRSR" id="PIRSR000390-2"/>
    </source>
</evidence>
<dbReference type="GO" id="GO:0030170">
    <property type="term" value="F:pyridoxal phosphate binding"/>
    <property type="evidence" value="ECO:0007669"/>
    <property type="project" value="TreeGrafter"/>
</dbReference>
<dbReference type="GO" id="GO:0000271">
    <property type="term" value="P:polysaccharide biosynthetic process"/>
    <property type="evidence" value="ECO:0007669"/>
    <property type="project" value="TreeGrafter"/>
</dbReference>
<sequence length="378" mass="41705">MPNIPLFKTYTDADDIKAVSEVIKSGMNWAIGPKVQELEKMVAKYIGRKYAVAVNSGTSALHALMIAYGFGPGDEVIVPSDTFVATANAVVMVGAKPVFAEIEEKHFGIDPALLEKKITKKTKAIMPVHYGGCACQIEAIKKIAKKHKLLLIEDAAQSLGAKIGNKKAGSFGDSAVFSFCGSKVITTGEGGMVVTDNKDIFEKLKLIRSHGRLETENYFSSTKYMDYVMLGYNFRMSNITAALGIAQFKKLGKVIAMRRKNVQYLNKKLSAIDGVVVPEVPSPYFHMYQTYTIILTGGKTVRDALKKHVNANGIFAKVYYDSVHLTSFYQETFGYKKGDLPATEAICDKVLSLPMYPDLTKKEMDYMVAQVKSFFKNV</sequence>
<reference evidence="4 5" key="1">
    <citation type="journal article" date="2016" name="Nat. Commun.">
        <title>Thousands of microbial genomes shed light on interconnected biogeochemical processes in an aquifer system.</title>
        <authorList>
            <person name="Anantharaman K."/>
            <person name="Brown C.T."/>
            <person name="Hug L.A."/>
            <person name="Sharon I."/>
            <person name="Castelle C.J."/>
            <person name="Probst A.J."/>
            <person name="Thomas B.C."/>
            <person name="Singh A."/>
            <person name="Wilkins M.J."/>
            <person name="Karaoz U."/>
            <person name="Brodie E.L."/>
            <person name="Williams K.H."/>
            <person name="Hubbard S.S."/>
            <person name="Banfield J.F."/>
        </authorList>
    </citation>
    <scope>NUCLEOTIDE SEQUENCE [LARGE SCALE GENOMIC DNA]</scope>
</reference>
<dbReference type="Gene3D" id="3.90.1150.10">
    <property type="entry name" value="Aspartate Aminotransferase, domain 1"/>
    <property type="match status" value="1"/>
</dbReference>
<dbReference type="EMBL" id="MHOP01000023">
    <property type="protein sequence ID" value="OGZ65369.1"/>
    <property type="molecule type" value="Genomic_DNA"/>
</dbReference>
<dbReference type="PANTHER" id="PTHR30244:SF34">
    <property type="entry name" value="DTDP-4-AMINO-4,6-DIDEOXYGALACTOSE TRANSAMINASE"/>
    <property type="match status" value="1"/>
</dbReference>
<dbReference type="InterPro" id="IPR000653">
    <property type="entry name" value="DegT/StrS_aminotransferase"/>
</dbReference>
<dbReference type="GO" id="GO:0008483">
    <property type="term" value="F:transaminase activity"/>
    <property type="evidence" value="ECO:0007669"/>
    <property type="project" value="UniProtKB-KW"/>
</dbReference>
<accession>A0A1G2HSJ5</accession>
<keyword evidence="4" id="KW-0032">Aminotransferase</keyword>
<dbReference type="AlphaFoldDB" id="A0A1G2HSJ5"/>
<gene>
    <name evidence="4" type="ORF">A2822_02545</name>
</gene>
<evidence type="ECO:0000313" key="4">
    <source>
        <dbReference type="EMBL" id="OGZ65369.1"/>
    </source>
</evidence>
<evidence type="ECO:0000313" key="5">
    <source>
        <dbReference type="Proteomes" id="UP000178774"/>
    </source>
</evidence>
<dbReference type="InterPro" id="IPR015422">
    <property type="entry name" value="PyrdxlP-dep_Trfase_small"/>
</dbReference>
<dbReference type="InterPro" id="IPR015421">
    <property type="entry name" value="PyrdxlP-dep_Trfase_major"/>
</dbReference>
<dbReference type="InterPro" id="IPR015424">
    <property type="entry name" value="PyrdxlP-dep_Trfase"/>
</dbReference>
<keyword evidence="2 3" id="KW-0663">Pyridoxal phosphate</keyword>
<organism evidence="4 5">
    <name type="scientific">Candidatus Staskawiczbacteria bacterium RIFCSPHIGHO2_01_FULL_41_41</name>
    <dbReference type="NCBI Taxonomy" id="1802203"/>
    <lineage>
        <taxon>Bacteria</taxon>
        <taxon>Candidatus Staskawicziibacteriota</taxon>
    </lineage>
</organism>
<protein>
    <submittedName>
        <fullName evidence="4">Aminotransferase DegT</fullName>
    </submittedName>
</protein>
<feature type="modified residue" description="N6-(pyridoxal phosphate)lysine" evidence="2">
    <location>
        <position position="183"/>
    </location>
</feature>
<keyword evidence="4" id="KW-0808">Transferase</keyword>
<feature type="active site" description="Proton acceptor" evidence="1">
    <location>
        <position position="183"/>
    </location>
</feature>
<proteinExistence type="inferred from homology"/>
<dbReference type="Proteomes" id="UP000178774">
    <property type="component" value="Unassembled WGS sequence"/>
</dbReference>
<dbReference type="Gene3D" id="3.40.640.10">
    <property type="entry name" value="Type I PLP-dependent aspartate aminotransferase-like (Major domain)"/>
    <property type="match status" value="1"/>
</dbReference>
<dbReference type="Pfam" id="PF01041">
    <property type="entry name" value="DegT_DnrJ_EryC1"/>
    <property type="match status" value="1"/>
</dbReference>
<name>A0A1G2HSJ5_9BACT</name>